<keyword evidence="6 8" id="KW-0326">Glycosidase</keyword>
<name>A0ABS8HNV3_9FIRM</name>
<comment type="subcellular location">
    <subcellularLocation>
        <location evidence="9">Cytoplasm</location>
    </subcellularLocation>
</comment>
<evidence type="ECO:0000259" key="11">
    <source>
        <dbReference type="Pfam" id="PF08244"/>
    </source>
</evidence>
<evidence type="ECO:0000256" key="1">
    <source>
        <dbReference type="ARBA" id="ARBA00004914"/>
    </source>
</evidence>
<sequence length="492" mass="57045">MKQFKFNKYTTILEVQKEQLEELIRFSKNDPWKPIFHIHPECGLLNDPNGLSYFNKEYHVFYQWFPFGSIHGIKHWAHVKSKDLVHWERMPVAIIPTEEYEVHGAYSGSAIVKNDELLLFYTGNIKYSEETRTANQCLAIMNKKYKISKSLVNPVITGIPEGYTGHVRDPKVWEDSGKYYMMLGAQRKNLTGTLIIYESNNAIDWNFKGELKTSLVNFGYMWECPDFFKLQGKDILVFSPQGMEKNGHDYQNLDNVIYAVGTLDINELTFDIEYTSELDKGFDFYVPQTFQDALGRRIMFGWAGMPEIQYPSDINQWAHCLTVPRELILEDNVLKQKPVRELETLRNDHKNIQGMLDDNLVEMENDSNSYELDLEFTAIQSSEIQLTLFKSEGEAFIICFDLKKNVVSIDRQNFVNSVGKEYGYVRTGELKIGEKITARIFVDKSIVEIFLNNGDLVFTSRIFPKETITRIEISATGTLTYHVDKYNLTRGI</sequence>
<evidence type="ECO:0000256" key="8">
    <source>
        <dbReference type="RuleBase" id="RU362110"/>
    </source>
</evidence>
<reference evidence="12" key="1">
    <citation type="submission" date="2021-11" db="EMBL/GenBank/DDBJ databases">
        <title>Description of a new species Pelosinus isolated from the bottom sediments of Lake Baikal.</title>
        <authorList>
            <person name="Zakharyuk A."/>
        </authorList>
    </citation>
    <scope>NUCLEOTIDE SEQUENCE</scope>
    <source>
        <strain evidence="12">Bkl1</strain>
    </source>
</reference>
<evidence type="ECO:0000256" key="3">
    <source>
        <dbReference type="ARBA" id="ARBA00012758"/>
    </source>
</evidence>
<dbReference type="PANTHER" id="PTHR43101">
    <property type="entry name" value="BETA-FRUCTOSIDASE"/>
    <property type="match status" value="1"/>
</dbReference>
<feature type="domain" description="Glycosyl hydrolase family 32 N-terminal" evidence="10">
    <location>
        <begin position="37"/>
        <end position="338"/>
    </location>
</feature>
<proteinExistence type="inferred from homology"/>
<keyword evidence="13" id="KW-1185">Reference proteome</keyword>
<feature type="domain" description="Glycosyl hydrolase family 32 C-terminal" evidence="11">
    <location>
        <begin position="341"/>
        <end position="480"/>
    </location>
</feature>
<dbReference type="EC" id="3.2.1.26" evidence="3 8"/>
<keyword evidence="9" id="KW-0963">Cytoplasm</keyword>
<dbReference type="SUPFAM" id="SSF75005">
    <property type="entry name" value="Arabinanase/levansucrase/invertase"/>
    <property type="match status" value="1"/>
</dbReference>
<evidence type="ECO:0000256" key="6">
    <source>
        <dbReference type="ARBA" id="ARBA00023295"/>
    </source>
</evidence>
<dbReference type="InterPro" id="IPR001362">
    <property type="entry name" value="Glyco_hydro_32"/>
</dbReference>
<dbReference type="Gene3D" id="2.115.10.20">
    <property type="entry name" value="Glycosyl hydrolase domain, family 43"/>
    <property type="match status" value="1"/>
</dbReference>
<dbReference type="SUPFAM" id="SSF49899">
    <property type="entry name" value="Concanavalin A-like lectins/glucanases"/>
    <property type="match status" value="1"/>
</dbReference>
<organism evidence="12 13">
    <name type="scientific">Pelosinus baikalensis</name>
    <dbReference type="NCBI Taxonomy" id="2892015"/>
    <lineage>
        <taxon>Bacteria</taxon>
        <taxon>Bacillati</taxon>
        <taxon>Bacillota</taxon>
        <taxon>Negativicutes</taxon>
        <taxon>Selenomonadales</taxon>
        <taxon>Sporomusaceae</taxon>
        <taxon>Pelosinus</taxon>
    </lineage>
</organism>
<comment type="catalytic activity">
    <reaction evidence="8">
        <text>Hydrolysis of terminal non-reducing beta-D-fructofuranoside residues in beta-D-fructofuranosides.</text>
        <dbReference type="EC" id="3.2.1.26"/>
    </reaction>
</comment>
<evidence type="ECO:0000256" key="2">
    <source>
        <dbReference type="ARBA" id="ARBA00009902"/>
    </source>
</evidence>
<dbReference type="InterPro" id="IPR013148">
    <property type="entry name" value="Glyco_hydro_32_N"/>
</dbReference>
<accession>A0ABS8HNV3</accession>
<evidence type="ECO:0000256" key="5">
    <source>
        <dbReference type="ARBA" id="ARBA00022801"/>
    </source>
</evidence>
<dbReference type="InterPro" id="IPR051214">
    <property type="entry name" value="GH32_Enzymes"/>
</dbReference>
<gene>
    <name evidence="12" type="ORF">LMF89_04485</name>
</gene>
<dbReference type="NCBIfam" id="TIGR01322">
    <property type="entry name" value="scrB_fam"/>
    <property type="match status" value="1"/>
</dbReference>
<dbReference type="CDD" id="cd18623">
    <property type="entry name" value="GH32_ScrB-like"/>
    <property type="match status" value="1"/>
</dbReference>
<dbReference type="RefSeq" id="WP_229534057.1">
    <property type="nucleotide sequence ID" value="NZ_JAJHJB010000004.1"/>
</dbReference>
<evidence type="ECO:0000256" key="4">
    <source>
        <dbReference type="ARBA" id="ARBA00019623"/>
    </source>
</evidence>
<dbReference type="InterPro" id="IPR006232">
    <property type="entry name" value="Suc6P_hydrolase"/>
</dbReference>
<dbReference type="PANTHER" id="PTHR43101:SF1">
    <property type="entry name" value="BETA-FRUCTOSIDASE"/>
    <property type="match status" value="1"/>
</dbReference>
<comment type="pathway">
    <text evidence="1 9">Glycan biosynthesis; sucrose metabolism.</text>
</comment>
<dbReference type="InterPro" id="IPR018053">
    <property type="entry name" value="Glyco_hydro_32_AS"/>
</dbReference>
<dbReference type="Pfam" id="PF00251">
    <property type="entry name" value="Glyco_hydro_32N"/>
    <property type="match status" value="1"/>
</dbReference>
<dbReference type="Pfam" id="PF08244">
    <property type="entry name" value="Glyco_hydro_32C"/>
    <property type="match status" value="1"/>
</dbReference>
<protein>
    <recommendedName>
        <fullName evidence="4 8">Sucrose-6-phosphate hydrolase</fullName>
        <ecNumber evidence="3 8">3.2.1.26</ecNumber>
    </recommendedName>
    <alternativeName>
        <fullName evidence="7 9">Invertase</fullName>
    </alternativeName>
</protein>
<keyword evidence="9" id="KW-0119">Carbohydrate metabolism</keyword>
<evidence type="ECO:0000256" key="9">
    <source>
        <dbReference type="RuleBase" id="RU365015"/>
    </source>
</evidence>
<dbReference type="InterPro" id="IPR023296">
    <property type="entry name" value="Glyco_hydro_beta-prop_sf"/>
</dbReference>
<evidence type="ECO:0000313" key="12">
    <source>
        <dbReference type="EMBL" id="MCC5464622.1"/>
    </source>
</evidence>
<dbReference type="Gene3D" id="2.60.120.560">
    <property type="entry name" value="Exo-inulinase, domain 1"/>
    <property type="match status" value="1"/>
</dbReference>
<evidence type="ECO:0000256" key="7">
    <source>
        <dbReference type="ARBA" id="ARBA00033367"/>
    </source>
</evidence>
<evidence type="ECO:0000313" key="13">
    <source>
        <dbReference type="Proteomes" id="UP001165492"/>
    </source>
</evidence>
<comment type="function">
    <text evidence="9">Enables the bacterium to metabolize sucrose as a sole carbon source.</text>
</comment>
<dbReference type="EMBL" id="JAJHJB010000004">
    <property type="protein sequence ID" value="MCC5464622.1"/>
    <property type="molecule type" value="Genomic_DNA"/>
</dbReference>
<dbReference type="Proteomes" id="UP001165492">
    <property type="component" value="Unassembled WGS sequence"/>
</dbReference>
<comment type="similarity">
    <text evidence="2 8">Belongs to the glycosyl hydrolase 32 family.</text>
</comment>
<evidence type="ECO:0000259" key="10">
    <source>
        <dbReference type="Pfam" id="PF00251"/>
    </source>
</evidence>
<comment type="caution">
    <text evidence="12">The sequence shown here is derived from an EMBL/GenBank/DDBJ whole genome shotgun (WGS) entry which is preliminary data.</text>
</comment>
<keyword evidence="5 8" id="KW-0378">Hydrolase</keyword>
<dbReference type="GO" id="GO:0004564">
    <property type="term" value="F:beta-fructofuranosidase activity"/>
    <property type="evidence" value="ECO:0007669"/>
    <property type="project" value="UniProtKB-EC"/>
</dbReference>
<dbReference type="InterPro" id="IPR013189">
    <property type="entry name" value="Glyco_hydro_32_C"/>
</dbReference>
<dbReference type="InterPro" id="IPR013320">
    <property type="entry name" value="ConA-like_dom_sf"/>
</dbReference>
<dbReference type="SMART" id="SM00640">
    <property type="entry name" value="Glyco_32"/>
    <property type="match status" value="1"/>
</dbReference>
<dbReference type="PROSITE" id="PS00609">
    <property type="entry name" value="GLYCOSYL_HYDROL_F32"/>
    <property type="match status" value="1"/>
</dbReference>